<organism evidence="2 3">
    <name type="scientific">Nocardiopsis rhodophaea</name>
    <dbReference type="NCBI Taxonomy" id="280238"/>
    <lineage>
        <taxon>Bacteria</taxon>
        <taxon>Bacillati</taxon>
        <taxon>Actinomycetota</taxon>
        <taxon>Actinomycetes</taxon>
        <taxon>Streptosporangiales</taxon>
        <taxon>Nocardiopsidaceae</taxon>
        <taxon>Nocardiopsis</taxon>
    </lineage>
</organism>
<dbReference type="SUPFAM" id="SSF53182">
    <property type="entry name" value="Pyrrolidone carboxyl peptidase (pyroglutamate aminopeptidase)"/>
    <property type="match status" value="1"/>
</dbReference>
<feature type="region of interest" description="Disordered" evidence="1">
    <location>
        <begin position="291"/>
        <end position="314"/>
    </location>
</feature>
<evidence type="ECO:0000256" key="1">
    <source>
        <dbReference type="SAM" id="MobiDB-lite"/>
    </source>
</evidence>
<comment type="caution">
    <text evidence="2">The sequence shown here is derived from an EMBL/GenBank/DDBJ whole genome shotgun (WGS) entry which is preliminary data.</text>
</comment>
<dbReference type="Proteomes" id="UP001501585">
    <property type="component" value="Unassembled WGS sequence"/>
</dbReference>
<reference evidence="3" key="1">
    <citation type="journal article" date="2019" name="Int. J. Syst. Evol. Microbiol.">
        <title>The Global Catalogue of Microorganisms (GCM) 10K type strain sequencing project: providing services to taxonomists for standard genome sequencing and annotation.</title>
        <authorList>
            <consortium name="The Broad Institute Genomics Platform"/>
            <consortium name="The Broad Institute Genome Sequencing Center for Infectious Disease"/>
            <person name="Wu L."/>
            <person name="Ma J."/>
        </authorList>
    </citation>
    <scope>NUCLEOTIDE SEQUENCE [LARGE SCALE GENOMIC DNA]</scope>
    <source>
        <strain evidence="3">JCM 15313</strain>
    </source>
</reference>
<dbReference type="EMBL" id="BAAAPC010000017">
    <property type="protein sequence ID" value="GAA2006884.1"/>
    <property type="molecule type" value="Genomic_DNA"/>
</dbReference>
<sequence length="389" mass="41697">MNATDPTVEESRVELEVPQQLLRRSGFAAAAPLFSADLASAGSLDEAEQVVASHGRRLWSEAVRKDGAIIDDRPLYWARLTLSARLHAWRPDFAVDDQDRAALLTRLEHASRGHDDLVFPPGDRKLRVIVTGFDPFGLDTDIRASNPSGVAALSLHDATFEAADHTAVVRTALFPVRWRDLTHGMVERVLLPHYTADPGSSAAADAVITVSQGREGRFDLEAHNGAWRGGRADNEGRTAPGLIPLGAEAPRLDPQPQWSPSSLPRQAIVAHAAGRFPVYDNTEVTEIPADAGAEGEPVRRPNGPTPASAARAGAGGDYVSNEIAYRNTVLRDATGRSIPAGHVHTPVLRLGGTDPGALTDADFERDRADIVEQLRAIITAAVRPAAPDE</sequence>
<keyword evidence="3" id="KW-1185">Reference proteome</keyword>
<name>A0ABP5EVS3_9ACTN</name>
<evidence type="ECO:0000313" key="2">
    <source>
        <dbReference type="EMBL" id="GAA2006884.1"/>
    </source>
</evidence>
<dbReference type="InterPro" id="IPR036440">
    <property type="entry name" value="Peptidase_C15-like_sf"/>
</dbReference>
<gene>
    <name evidence="2" type="ORF">GCM10009799_38000</name>
</gene>
<protein>
    <recommendedName>
        <fullName evidence="4">Pyroglutamyl peptidase</fullName>
    </recommendedName>
</protein>
<accession>A0ABP5EVS3</accession>
<evidence type="ECO:0000313" key="3">
    <source>
        <dbReference type="Proteomes" id="UP001501585"/>
    </source>
</evidence>
<dbReference type="Gene3D" id="3.40.630.20">
    <property type="entry name" value="Peptidase C15, pyroglutamyl peptidase I-like"/>
    <property type="match status" value="1"/>
</dbReference>
<evidence type="ECO:0008006" key="4">
    <source>
        <dbReference type="Google" id="ProtNLM"/>
    </source>
</evidence>
<dbReference type="RefSeq" id="WP_344106036.1">
    <property type="nucleotide sequence ID" value="NZ_BAAAPC010000017.1"/>
</dbReference>
<proteinExistence type="predicted"/>